<dbReference type="AlphaFoldDB" id="A0A178VVV4"/>
<dbReference type="Pfam" id="PF00060">
    <property type="entry name" value="Lig_chan"/>
    <property type="match status" value="1"/>
</dbReference>
<comment type="subcellular location">
    <subcellularLocation>
        <location evidence="1">Membrane</location>
        <topology evidence="1">Multi-pass membrane protein</topology>
    </subcellularLocation>
</comment>
<keyword evidence="6 11" id="KW-0472">Membrane</keyword>
<keyword evidence="7" id="KW-0675">Receptor</keyword>
<evidence type="ECO:0000256" key="4">
    <source>
        <dbReference type="ARBA" id="ARBA00022989"/>
    </source>
</evidence>
<evidence type="ECO:0000256" key="9">
    <source>
        <dbReference type="ARBA" id="ARBA00023286"/>
    </source>
</evidence>
<proteinExistence type="predicted"/>
<keyword evidence="5" id="KW-0406">Ion transport</keyword>
<dbReference type="ExpressionAtlas" id="A0A178VVV4">
    <property type="expression patterns" value="baseline and differential"/>
</dbReference>
<feature type="transmembrane region" description="Helical" evidence="11">
    <location>
        <begin position="12"/>
        <end position="31"/>
    </location>
</feature>
<evidence type="ECO:0000256" key="1">
    <source>
        <dbReference type="ARBA" id="ARBA00004141"/>
    </source>
</evidence>
<evidence type="ECO:0000256" key="11">
    <source>
        <dbReference type="SAM" id="Phobius"/>
    </source>
</evidence>
<organism evidence="13 14">
    <name type="scientific">Arabidopsis thaliana</name>
    <name type="common">Mouse-ear cress</name>
    <dbReference type="NCBI Taxonomy" id="3702"/>
    <lineage>
        <taxon>Eukaryota</taxon>
        <taxon>Viridiplantae</taxon>
        <taxon>Streptophyta</taxon>
        <taxon>Embryophyta</taxon>
        <taxon>Tracheophyta</taxon>
        <taxon>Spermatophyta</taxon>
        <taxon>Magnoliopsida</taxon>
        <taxon>eudicotyledons</taxon>
        <taxon>Gunneridae</taxon>
        <taxon>Pentapetalae</taxon>
        <taxon>rosids</taxon>
        <taxon>malvids</taxon>
        <taxon>Brassicales</taxon>
        <taxon>Brassicaceae</taxon>
        <taxon>Camelineae</taxon>
        <taxon>Arabidopsis</taxon>
    </lineage>
</organism>
<evidence type="ECO:0000256" key="8">
    <source>
        <dbReference type="ARBA" id="ARBA00023180"/>
    </source>
</evidence>
<dbReference type="SUPFAM" id="SSF53850">
    <property type="entry name" value="Periplasmic binding protein-like II"/>
    <property type="match status" value="1"/>
</dbReference>
<dbReference type="GO" id="GO:0016020">
    <property type="term" value="C:membrane"/>
    <property type="evidence" value="ECO:0007669"/>
    <property type="project" value="UniProtKB-SubCell"/>
</dbReference>
<evidence type="ECO:0000256" key="2">
    <source>
        <dbReference type="ARBA" id="ARBA00022448"/>
    </source>
</evidence>
<evidence type="ECO:0000256" key="10">
    <source>
        <dbReference type="ARBA" id="ARBA00023303"/>
    </source>
</evidence>
<evidence type="ECO:0000259" key="12">
    <source>
        <dbReference type="Pfam" id="PF00060"/>
    </source>
</evidence>
<gene>
    <name evidence="13" type="ordered locus">AXX17_At2g20520</name>
</gene>
<sequence>MQLAGERVFSFGARLLVITWYFIVLVLTQSYTASLASLLTSRQLDPTVTSMRSLLEKGENVGYPRTSFIFGKLKESGFTSSSLIPFDSAEDCDKLLRKGPKKGGISAAFMEVPYLRLFLGQYCKDYQMVEEPFSVDGFGFVSSHNEIFLRIALK</sequence>
<reference evidence="14" key="1">
    <citation type="journal article" date="2016" name="Proc. Natl. Acad. Sci. U.S.A.">
        <title>Chromosome-level assembly of Arabidopsis thaliana Ler reveals the extent of translocation and inversion polymorphisms.</title>
        <authorList>
            <person name="Zapata L."/>
            <person name="Ding J."/>
            <person name="Willing E.M."/>
            <person name="Hartwig B."/>
            <person name="Bezdan D."/>
            <person name="Jiao W.B."/>
            <person name="Patel V."/>
            <person name="Velikkakam James G."/>
            <person name="Koornneef M."/>
            <person name="Ossowski S."/>
            <person name="Schneeberger K."/>
        </authorList>
    </citation>
    <scope>NUCLEOTIDE SEQUENCE [LARGE SCALE GENOMIC DNA]</scope>
    <source>
        <strain evidence="14">cv. Landsberg erecta</strain>
    </source>
</reference>
<keyword evidence="4 11" id="KW-1133">Transmembrane helix</keyword>
<keyword evidence="2" id="KW-0813">Transport</keyword>
<evidence type="ECO:0000313" key="14">
    <source>
        <dbReference type="Proteomes" id="UP000078284"/>
    </source>
</evidence>
<keyword evidence="10" id="KW-0407">Ion channel</keyword>
<accession>A0A178VVV4</accession>
<dbReference type="Gene3D" id="1.10.287.70">
    <property type="match status" value="1"/>
</dbReference>
<dbReference type="InterPro" id="IPR001320">
    <property type="entry name" value="Iontro_rcpt_C"/>
</dbReference>
<feature type="domain" description="Ionotropic glutamate receptor C-terminal" evidence="12">
    <location>
        <begin position="5"/>
        <end position="93"/>
    </location>
</feature>
<evidence type="ECO:0000256" key="6">
    <source>
        <dbReference type="ARBA" id="ARBA00023136"/>
    </source>
</evidence>
<dbReference type="PANTHER" id="PTHR18966">
    <property type="entry name" value="IONOTROPIC GLUTAMATE RECEPTOR"/>
    <property type="match status" value="1"/>
</dbReference>
<evidence type="ECO:0000256" key="7">
    <source>
        <dbReference type="ARBA" id="ARBA00023170"/>
    </source>
</evidence>
<dbReference type="InterPro" id="IPR015683">
    <property type="entry name" value="Ionotropic_Glu_rcpt"/>
</dbReference>
<name>A0A178VVV4_ARATH</name>
<evidence type="ECO:0000256" key="3">
    <source>
        <dbReference type="ARBA" id="ARBA00022692"/>
    </source>
</evidence>
<evidence type="ECO:0000313" key="13">
    <source>
        <dbReference type="EMBL" id="OAP10530.1"/>
    </source>
</evidence>
<keyword evidence="3 11" id="KW-0812">Transmembrane</keyword>
<evidence type="ECO:0000256" key="5">
    <source>
        <dbReference type="ARBA" id="ARBA00023065"/>
    </source>
</evidence>
<protein>
    <recommendedName>
        <fullName evidence="12">Ionotropic glutamate receptor C-terminal domain-containing protein</fullName>
    </recommendedName>
</protein>
<comment type="caution">
    <text evidence="13">The sequence shown here is derived from an EMBL/GenBank/DDBJ whole genome shotgun (WGS) entry which is preliminary data.</text>
</comment>
<dbReference type="GO" id="GO:0015276">
    <property type="term" value="F:ligand-gated monoatomic ion channel activity"/>
    <property type="evidence" value="ECO:0007669"/>
    <property type="project" value="InterPro"/>
</dbReference>
<dbReference type="EMBL" id="LUHQ01000002">
    <property type="protein sequence ID" value="OAP10530.1"/>
    <property type="molecule type" value="Genomic_DNA"/>
</dbReference>
<keyword evidence="9" id="KW-1071">Ligand-gated ion channel</keyword>
<dbReference type="Proteomes" id="UP000078284">
    <property type="component" value="Chromosome 2"/>
</dbReference>
<keyword evidence="8" id="KW-0325">Glycoprotein</keyword>